<dbReference type="EMBL" id="JAHXRI010000025">
    <property type="protein sequence ID" value="MBZ1351905.1"/>
    <property type="molecule type" value="Genomic_DNA"/>
</dbReference>
<dbReference type="Proteomes" id="UP000739565">
    <property type="component" value="Unassembled WGS sequence"/>
</dbReference>
<dbReference type="RefSeq" id="WP_259662315.1">
    <property type="nucleotide sequence ID" value="NZ_JAHXRI010000025.1"/>
</dbReference>
<name>A0A953T3X2_9BURK</name>
<proteinExistence type="predicted"/>
<dbReference type="InterPro" id="IPR021292">
    <property type="entry name" value="DUF2863"/>
</dbReference>
<evidence type="ECO:0000313" key="2">
    <source>
        <dbReference type="Proteomes" id="UP000739565"/>
    </source>
</evidence>
<dbReference type="AlphaFoldDB" id="A0A953T3X2"/>
<gene>
    <name evidence="1" type="ORF">KZZ10_14775</name>
</gene>
<keyword evidence="2" id="KW-1185">Reference proteome</keyword>
<comment type="caution">
    <text evidence="1">The sequence shown here is derived from an EMBL/GenBank/DDBJ whole genome shotgun (WGS) entry which is preliminary data.</text>
</comment>
<accession>A0A953T3X2</accession>
<protein>
    <submittedName>
        <fullName evidence="1">DUF2863 family protein</fullName>
    </submittedName>
</protein>
<organism evidence="1 2">
    <name type="scientific">Zwartia hollandica</name>
    <dbReference type="NCBI Taxonomy" id="324606"/>
    <lineage>
        <taxon>Bacteria</taxon>
        <taxon>Pseudomonadati</taxon>
        <taxon>Pseudomonadota</taxon>
        <taxon>Betaproteobacteria</taxon>
        <taxon>Burkholderiales</taxon>
        <taxon>Alcaligenaceae</taxon>
        <taxon>Zwartia</taxon>
    </lineage>
</organism>
<reference evidence="1" key="1">
    <citation type="submission" date="2021-07" db="EMBL/GenBank/DDBJ databases">
        <title>New genus and species of the family Alcaligenaceae.</title>
        <authorList>
            <person name="Hahn M.W."/>
        </authorList>
    </citation>
    <scope>NUCLEOTIDE SEQUENCE</scope>
    <source>
        <strain evidence="1">LF4-65</strain>
    </source>
</reference>
<sequence>MARARSTPSSTRLTRDATRLVSLALALHSSGSRVEDQYWENELGALLNKLMRAGNDTIIDSALDHLSKTNLGGYEVLIEQAETLSESCVIEKDGARYDVLLIVAPIVAWTRYSIPACDLPTSMVTSLQSHLQAHVLAANTQVAVMPRLASLDQMPRSFCETWEWLLKLGAHALGLPGALPKLHAEPDAFNMLADTRYLVAAVAIPEGQPLFRWQEEPGELGNGRVKCLENWGDATQTLFTELLAGCGFEILVPDAYYVSNREADRRVRPLSVKAAVSWLGSALNIEPSQLRAVVAGCGEQRIDEYRIGFTQKNKNEVVYGCLWPLYGREDDQPLLDSEPTPIDTVDEIASLLKECGVTDIRRLPGTLPPDFCEDCGAPHFPNPSGEMVHAELPEDAETAPAHFH</sequence>
<evidence type="ECO:0000313" key="1">
    <source>
        <dbReference type="EMBL" id="MBZ1351905.1"/>
    </source>
</evidence>
<dbReference type="Pfam" id="PF11062">
    <property type="entry name" value="DUF2863"/>
    <property type="match status" value="1"/>
</dbReference>